<comment type="caution">
    <text evidence="1">The sequence shown here is derived from an EMBL/GenBank/DDBJ whole genome shotgun (WGS) entry which is preliminary data.</text>
</comment>
<dbReference type="STRING" id="1196081.A0A364KUX3"/>
<proteinExistence type="predicted"/>
<dbReference type="RefSeq" id="XP_040731876.1">
    <property type="nucleotide sequence ID" value="XM_040875621.1"/>
</dbReference>
<organism evidence="1 2">
    <name type="scientific">Talaromyces amestolkiae</name>
    <dbReference type="NCBI Taxonomy" id="1196081"/>
    <lineage>
        <taxon>Eukaryota</taxon>
        <taxon>Fungi</taxon>
        <taxon>Dikarya</taxon>
        <taxon>Ascomycota</taxon>
        <taxon>Pezizomycotina</taxon>
        <taxon>Eurotiomycetes</taxon>
        <taxon>Eurotiomycetidae</taxon>
        <taxon>Eurotiales</taxon>
        <taxon>Trichocomaceae</taxon>
        <taxon>Talaromyces</taxon>
        <taxon>Talaromyces sect. Talaromyces</taxon>
    </lineage>
</organism>
<dbReference type="Pfam" id="PF14441">
    <property type="entry name" value="OTT_1508_deam"/>
    <property type="match status" value="1"/>
</dbReference>
<dbReference type="Proteomes" id="UP000249363">
    <property type="component" value="Unassembled WGS sequence"/>
</dbReference>
<sequence>MPDLSPEECIARVVWAAHILSYLTKNRNHEELLDVNDHAKYDNNTDDSEECEMDYESEKTVILSGPRDSVRQKFLDCIAQLLSPWKGWDDVTATALREEEDRVEVNIARNDGFISDSQAVVCCNILEEYLAGNSGAETGTDENASLLTDSELKLLDYNCRRVDYWIDKIQNLRKTDQKLLDKTPQCSLGQESAFEVWTIMKDLILQYNPADEGAIKCRHLIVQQAYNCLNFERFRDLLSHAFGPQLGSKLWSMLNFIARPLVDCRLMRSLATRELQFQNCKLSLVPLKPKMTLDVKYVVGITEAWDRLGLGSTPESLLSSSQVFEMTCAKSSTLHAEMQLVLHCNDGSAPQPTLNYFGCSKKTCLLCEIFLSALPNPIVTRGRHGICYPAWAVPGPRSSTTQVAIESLEKNLVARIRGVVQDSMHGGQKHTAPNVMQSGIVSSFSQLTLQEWQQRQEEVRLFNEKQTAQRKEMLITRQYDKEDGVSWTEIAPFPFLGKDNPVKGVMRIEHNPVRSRNLGAGFAAYSPYKEGYCVCLIHREAYLIDGSITNRSVLASVAASCTSPTPHEYRGPMIALRGVHHEDYADITLADFRHLMDYLISYRNTHIKESVPDLHHRAPTTVRGVKICCDGEINIHGSNPFVAVDVTGANRVALGEGSISPISCCLGMPLMLWKDSGSEFFHNPPGLHNSTMVEDNENAAFLMMGTNPTRDDWGWVPASWNRDIGNVWAVRADGIDLSVDDVAMMCHFARHKLQRMFEDEMESELPNTESRQRVLDFITWENMTAYWDKVS</sequence>
<accession>A0A364KUX3</accession>
<dbReference type="GeneID" id="63792588"/>
<evidence type="ECO:0000313" key="2">
    <source>
        <dbReference type="Proteomes" id="UP000249363"/>
    </source>
</evidence>
<name>A0A364KUX3_TALAM</name>
<reference evidence="1 2" key="1">
    <citation type="journal article" date="2017" name="Biotechnol. Biofuels">
        <title>Differential beta-glucosidase expression as a function of carbon source availability in Talaromyces amestolkiae: a genomic and proteomic approach.</title>
        <authorList>
            <person name="de Eugenio L.I."/>
            <person name="Mendez-Liter J.A."/>
            <person name="Nieto-Dominguez M."/>
            <person name="Alonso L."/>
            <person name="Gil-Munoz J."/>
            <person name="Barriuso J."/>
            <person name="Prieto A."/>
            <person name="Martinez M.J."/>
        </authorList>
    </citation>
    <scope>NUCLEOTIDE SEQUENCE [LARGE SCALE GENOMIC DNA]</scope>
    <source>
        <strain evidence="1 2">CIB</strain>
    </source>
</reference>
<dbReference type="InterPro" id="IPR027796">
    <property type="entry name" value="OTT_1508_deam-like"/>
</dbReference>
<dbReference type="OrthoDB" id="432970at2759"/>
<keyword evidence="2" id="KW-1185">Reference proteome</keyword>
<evidence type="ECO:0000313" key="1">
    <source>
        <dbReference type="EMBL" id="RAO67360.1"/>
    </source>
</evidence>
<dbReference type="AlphaFoldDB" id="A0A364KUX3"/>
<dbReference type="EMBL" id="MIKG01000005">
    <property type="protein sequence ID" value="RAO67360.1"/>
    <property type="molecule type" value="Genomic_DNA"/>
</dbReference>
<gene>
    <name evidence="1" type="ORF">BHQ10_003372</name>
</gene>
<protein>
    <submittedName>
        <fullName evidence="1">Uncharacterized protein</fullName>
    </submittedName>
</protein>